<gene>
    <name evidence="2" type="ORF">AFUA_3G06420</name>
</gene>
<dbReference type="PANTHER" id="PTHR10840:SF0">
    <property type="entry name" value="PROGRAMMED CELL DEATH PROTEIN 5"/>
    <property type="match status" value="1"/>
</dbReference>
<dbReference type="PANTHER" id="PTHR10840">
    <property type="entry name" value="PROGRAMMED CELL DEATH PROTEIN 5"/>
    <property type="match status" value="1"/>
</dbReference>
<dbReference type="Gene3D" id="1.10.8.140">
    <property type="entry name" value="PDCD5-like"/>
    <property type="match status" value="1"/>
</dbReference>
<dbReference type="EMBL" id="AAHF01000002">
    <property type="protein sequence ID" value="EBA27482.1"/>
    <property type="molecule type" value="Genomic_DNA"/>
</dbReference>
<comment type="similarity">
    <text evidence="1">Belongs to the PDCD5 family.</text>
</comment>
<sequence length="151" mass="17110">MADAELEEVGTASSPETFLNVPDLLLSTRSDGPVLHNSNNNKVVLEELVGRVRMNKEAERRSAILNQILEPEAADRLGRIRLVKESRAIDVENRLIMLAQTGQIRQKVTEEQLKELLNAIAENQRKDEEEQKIVISRRKGGWDDDDDLLDL</sequence>
<organism evidence="2 3">
    <name type="scientific">Aspergillus fumigatus (strain ATCC MYA-4609 / CBS 101355 / FGSC A1100 / Af293)</name>
    <name type="common">Neosartorya fumigata</name>
    <dbReference type="NCBI Taxonomy" id="330879"/>
    <lineage>
        <taxon>Eukaryota</taxon>
        <taxon>Fungi</taxon>
        <taxon>Dikarya</taxon>
        <taxon>Ascomycota</taxon>
        <taxon>Pezizomycotina</taxon>
        <taxon>Eurotiomycetes</taxon>
        <taxon>Eurotiomycetidae</taxon>
        <taxon>Eurotiales</taxon>
        <taxon>Aspergillaceae</taxon>
        <taxon>Aspergillus</taxon>
        <taxon>Aspergillus subgen. Fumigati</taxon>
    </lineage>
</organism>
<dbReference type="GO" id="GO:0005829">
    <property type="term" value="C:cytosol"/>
    <property type="evidence" value="ECO:0000318"/>
    <property type="project" value="GO_Central"/>
</dbReference>
<keyword evidence="3" id="KW-1185">Reference proteome</keyword>
<reference evidence="2 3" key="1">
    <citation type="journal article" date="2005" name="Nature">
        <title>Genomic sequence of the pathogenic and allergenic filamentous fungus Aspergillus fumigatus.</title>
        <authorList>
            <person name="Nierman W.C."/>
            <person name="Pain A."/>
            <person name="Anderson M.J."/>
            <person name="Wortman J.R."/>
            <person name="Kim H.S."/>
            <person name="Arroyo J."/>
            <person name="Berriman M."/>
            <person name="Abe K."/>
            <person name="Archer D.B."/>
            <person name="Bermejo C."/>
            <person name="Bennett J."/>
            <person name="Bowyer P."/>
            <person name="Chen D."/>
            <person name="Collins M."/>
            <person name="Coulsen R."/>
            <person name="Davies R."/>
            <person name="Dyer P.S."/>
            <person name="Farman M."/>
            <person name="Fedorova N."/>
            <person name="Fedorova N."/>
            <person name="Feldblyum T.V."/>
            <person name="Fischer R."/>
            <person name="Fosker N."/>
            <person name="Fraser A."/>
            <person name="Garcia J.L."/>
            <person name="Garcia M.J."/>
            <person name="Goble A."/>
            <person name="Goldman G.H."/>
            <person name="Gomi K."/>
            <person name="Griffith-Jones S."/>
            <person name="Gwilliam R."/>
            <person name="Haas B."/>
            <person name="Haas H."/>
            <person name="Harris D."/>
            <person name="Horiuchi H."/>
            <person name="Huang J."/>
            <person name="Humphray S."/>
            <person name="Jimenez J."/>
            <person name="Keller N."/>
            <person name="Khouri H."/>
            <person name="Kitamoto K."/>
            <person name="Kobayashi T."/>
            <person name="Konzack S."/>
            <person name="Kulkarni R."/>
            <person name="Kumagai T."/>
            <person name="Lafon A."/>
            <person name="Latge J.P."/>
            <person name="Li W."/>
            <person name="Lord A."/>
            <person name="Lu C."/>
            <person name="Majoros W.H."/>
            <person name="May G.S."/>
            <person name="Miller B.L."/>
            <person name="Mohamoud Y."/>
            <person name="Molina M."/>
            <person name="Monod M."/>
            <person name="Mouyna I."/>
            <person name="Mulligan S."/>
            <person name="Murphy L."/>
            <person name="O'Neil S."/>
            <person name="Paulsen I."/>
            <person name="Penalva M.A."/>
            <person name="Pertea M."/>
            <person name="Price C."/>
            <person name="Pritchard B.L."/>
            <person name="Quail M.A."/>
            <person name="Rabbinowitsch E."/>
            <person name="Rawlins N."/>
            <person name="Rajandream M.A."/>
            <person name="Reichard U."/>
            <person name="Renauld H."/>
            <person name="Robson G.D."/>
            <person name="Rodriguez de Cordoba S."/>
            <person name="Rodriguez-Pena J.M."/>
            <person name="Ronning C.M."/>
            <person name="Rutter S."/>
            <person name="Salzberg S.L."/>
            <person name="Sanchez M."/>
            <person name="Sanchez-Ferrero J.C."/>
            <person name="Saunders D."/>
            <person name="Seeger K."/>
            <person name="Squares R."/>
            <person name="Squares S."/>
            <person name="Takeuchi M."/>
            <person name="Tekaia F."/>
            <person name="Turner G."/>
            <person name="Vazquez de Aldana C.R."/>
            <person name="Weidman J."/>
            <person name="White O."/>
            <person name="Woodward J."/>
            <person name="Yu J.H."/>
            <person name="Fraser C."/>
            <person name="Galagan J.E."/>
            <person name="Asai K."/>
            <person name="Machida M."/>
            <person name="Hall N."/>
            <person name="Barrell B."/>
            <person name="Denning D.W."/>
        </authorList>
    </citation>
    <scope>NUCLEOTIDE SEQUENCE [LARGE SCALE GENOMIC DNA]</scope>
    <source>
        <strain evidence="2 3">Af293</strain>
    </source>
</reference>
<dbReference type="VEuPathDB" id="FungiDB:Afu3g06420"/>
<dbReference type="InterPro" id="IPR002836">
    <property type="entry name" value="PDCD5-like"/>
</dbReference>
<accession>A4D9G3</accession>
<evidence type="ECO:0000313" key="3">
    <source>
        <dbReference type="Proteomes" id="UP000002530"/>
    </source>
</evidence>
<dbReference type="STRING" id="330879.A4D9G3"/>
<comment type="caution">
    <text evidence="2">The sequence shown here is derived from an EMBL/GenBank/DDBJ whole genome shotgun (WGS) entry which is preliminary data.</text>
</comment>
<dbReference type="RefSeq" id="XP_001481602.1">
    <property type="nucleotide sequence ID" value="XM_001481552.1"/>
</dbReference>
<dbReference type="AlphaFoldDB" id="A4D9G3"/>
<dbReference type="GeneID" id="5077034"/>
<dbReference type="Pfam" id="PF01984">
    <property type="entry name" value="dsDNA_bind"/>
    <property type="match status" value="1"/>
</dbReference>
<dbReference type="KEGG" id="afm:AFUA_3G06420"/>
<dbReference type="InterPro" id="IPR036883">
    <property type="entry name" value="PDCD5-like_sf"/>
</dbReference>
<protein>
    <submittedName>
        <fullName evidence="2">DsDNA-binding protein PDCD5, putative</fullName>
    </submittedName>
</protein>
<name>A4D9G3_ASPFU</name>
<dbReference type="eggNOG" id="KOG3431">
    <property type="taxonomic scope" value="Eukaryota"/>
</dbReference>
<dbReference type="GO" id="GO:0005634">
    <property type="term" value="C:nucleus"/>
    <property type="evidence" value="ECO:0000318"/>
    <property type="project" value="GO_Central"/>
</dbReference>
<dbReference type="GO" id="GO:0003677">
    <property type="term" value="F:DNA binding"/>
    <property type="evidence" value="ECO:0007669"/>
    <property type="project" value="InterPro"/>
</dbReference>
<dbReference type="Proteomes" id="UP000002530">
    <property type="component" value="Unassembled WGS sequence"/>
</dbReference>
<dbReference type="OrthoDB" id="10252486at2759"/>
<dbReference type="SUPFAM" id="SSF46950">
    <property type="entry name" value="Double-stranded DNA-binding domain"/>
    <property type="match status" value="1"/>
</dbReference>
<evidence type="ECO:0000256" key="1">
    <source>
        <dbReference type="ARBA" id="ARBA00010490"/>
    </source>
</evidence>
<dbReference type="InParanoid" id="A4D9G3"/>
<dbReference type="HOGENOM" id="CLU_122978_1_0_1"/>
<evidence type="ECO:0000313" key="2">
    <source>
        <dbReference type="EMBL" id="EBA27482.1"/>
    </source>
</evidence>
<proteinExistence type="inferred from homology"/>